<dbReference type="Proteomes" id="UP001172386">
    <property type="component" value="Unassembled WGS sequence"/>
</dbReference>
<name>A0ACC2ZU92_9EURO</name>
<dbReference type="EMBL" id="JAPDRQ010000270">
    <property type="protein sequence ID" value="KAJ9651239.1"/>
    <property type="molecule type" value="Genomic_DNA"/>
</dbReference>
<organism evidence="1 2">
    <name type="scientific">Neophaeococcomyces mojaviensis</name>
    <dbReference type="NCBI Taxonomy" id="3383035"/>
    <lineage>
        <taxon>Eukaryota</taxon>
        <taxon>Fungi</taxon>
        <taxon>Dikarya</taxon>
        <taxon>Ascomycota</taxon>
        <taxon>Pezizomycotina</taxon>
        <taxon>Eurotiomycetes</taxon>
        <taxon>Chaetothyriomycetidae</taxon>
        <taxon>Chaetothyriales</taxon>
        <taxon>Chaetothyriales incertae sedis</taxon>
        <taxon>Neophaeococcomyces</taxon>
    </lineage>
</organism>
<protein>
    <submittedName>
        <fullName evidence="1">Uncharacterized protein</fullName>
    </submittedName>
</protein>
<reference evidence="1" key="1">
    <citation type="submission" date="2022-10" db="EMBL/GenBank/DDBJ databases">
        <title>Culturing micro-colonial fungi from biological soil crusts in the Mojave desert and describing Neophaeococcomyces mojavensis, and introducing the new genera and species Taxawa tesnikishii.</title>
        <authorList>
            <person name="Kurbessoian T."/>
            <person name="Stajich J.E."/>
        </authorList>
    </citation>
    <scope>NUCLEOTIDE SEQUENCE</scope>
    <source>
        <strain evidence="1">JES_112</strain>
    </source>
</reference>
<proteinExistence type="predicted"/>
<evidence type="ECO:0000313" key="1">
    <source>
        <dbReference type="EMBL" id="KAJ9651239.1"/>
    </source>
</evidence>
<sequence>MATDRSTLQTPTDVTTAMVKFNSPLLAKKSNTLPWFTLSPEIRQMILDHLFANKKFHLKSFEERFLATPNLRLRARMDVFCVLAVSRTFVSKQEVVDAMFRAGTVDAAGLYTSFTVACLLSAEVVERMKVLKGKKDEKVEEG</sequence>
<evidence type="ECO:0000313" key="2">
    <source>
        <dbReference type="Proteomes" id="UP001172386"/>
    </source>
</evidence>
<comment type="caution">
    <text evidence="1">The sequence shown here is derived from an EMBL/GenBank/DDBJ whole genome shotgun (WGS) entry which is preliminary data.</text>
</comment>
<accession>A0ACC2ZU92</accession>
<gene>
    <name evidence="1" type="ORF">H2198_009468</name>
</gene>
<keyword evidence="2" id="KW-1185">Reference proteome</keyword>